<dbReference type="InterPro" id="IPR017438">
    <property type="entry name" value="ATP-NAD_kinase_N"/>
</dbReference>
<dbReference type="PROSITE" id="PS50146">
    <property type="entry name" value="DAGK"/>
    <property type="match status" value="1"/>
</dbReference>
<name>A0A9Q3DSU0_9BASI</name>
<evidence type="ECO:0000313" key="3">
    <source>
        <dbReference type="Proteomes" id="UP000765509"/>
    </source>
</evidence>
<dbReference type="GO" id="GO:0046512">
    <property type="term" value="P:sphingosine biosynthetic process"/>
    <property type="evidence" value="ECO:0007669"/>
    <property type="project" value="TreeGrafter"/>
</dbReference>
<dbReference type="GO" id="GO:0001727">
    <property type="term" value="F:lipid kinase activity"/>
    <property type="evidence" value="ECO:0007669"/>
    <property type="project" value="TreeGrafter"/>
</dbReference>
<accession>A0A9Q3DSU0</accession>
<evidence type="ECO:0000259" key="1">
    <source>
        <dbReference type="PROSITE" id="PS50146"/>
    </source>
</evidence>
<protein>
    <recommendedName>
        <fullName evidence="1">DAGKc domain-containing protein</fullName>
    </recommendedName>
</protein>
<dbReference type="InterPro" id="IPR016064">
    <property type="entry name" value="NAD/diacylglycerol_kinase_sf"/>
</dbReference>
<dbReference type="InterPro" id="IPR001206">
    <property type="entry name" value="Diacylglycerol_kinase_cat_dom"/>
</dbReference>
<dbReference type="SUPFAM" id="SSF111331">
    <property type="entry name" value="NAD kinase/diacylglycerol kinase-like"/>
    <property type="match status" value="1"/>
</dbReference>
<dbReference type="InterPro" id="IPR050187">
    <property type="entry name" value="Lipid_Phosphate_FormReg"/>
</dbReference>
<dbReference type="OrthoDB" id="3853857at2759"/>
<dbReference type="Pfam" id="PF00781">
    <property type="entry name" value="DAGK_cat"/>
    <property type="match status" value="1"/>
</dbReference>
<feature type="domain" description="DAGKc" evidence="1">
    <location>
        <begin position="145"/>
        <end position="287"/>
    </location>
</feature>
<dbReference type="Proteomes" id="UP000765509">
    <property type="component" value="Unassembled WGS sequence"/>
</dbReference>
<dbReference type="GO" id="GO:0016773">
    <property type="term" value="F:phosphotransferase activity, alcohol group as acceptor"/>
    <property type="evidence" value="ECO:0007669"/>
    <property type="project" value="UniProtKB-ARBA"/>
</dbReference>
<reference evidence="2" key="1">
    <citation type="submission" date="2021-03" db="EMBL/GenBank/DDBJ databases">
        <title>Draft genome sequence of rust myrtle Austropuccinia psidii MF-1, a brazilian biotype.</title>
        <authorList>
            <person name="Quecine M.C."/>
            <person name="Pachon D.M.R."/>
            <person name="Bonatelli M.L."/>
            <person name="Correr F.H."/>
            <person name="Franceschini L.M."/>
            <person name="Leite T.F."/>
            <person name="Margarido G.R.A."/>
            <person name="Almeida C.A."/>
            <person name="Ferrarezi J.A."/>
            <person name="Labate C.A."/>
        </authorList>
    </citation>
    <scope>NUCLEOTIDE SEQUENCE</scope>
    <source>
        <strain evidence="2">MF-1</strain>
    </source>
</reference>
<dbReference type="EMBL" id="AVOT02018827">
    <property type="protein sequence ID" value="MBW0506001.1"/>
    <property type="molecule type" value="Genomic_DNA"/>
</dbReference>
<comment type="caution">
    <text evidence="2">The sequence shown here is derived from an EMBL/GenBank/DDBJ whole genome shotgun (WGS) entry which is preliminary data.</text>
</comment>
<dbReference type="PANTHER" id="PTHR12358">
    <property type="entry name" value="SPHINGOSINE KINASE"/>
    <property type="match status" value="1"/>
</dbReference>
<dbReference type="GO" id="GO:0016020">
    <property type="term" value="C:membrane"/>
    <property type="evidence" value="ECO:0007669"/>
    <property type="project" value="TreeGrafter"/>
</dbReference>
<proteinExistence type="predicted"/>
<evidence type="ECO:0000313" key="2">
    <source>
        <dbReference type="EMBL" id="MBW0506001.1"/>
    </source>
</evidence>
<dbReference type="PANTHER" id="PTHR12358:SF31">
    <property type="entry name" value="ACYLGLYCEROL KINASE, MITOCHONDRIAL"/>
    <property type="match status" value="1"/>
</dbReference>
<dbReference type="GO" id="GO:0005737">
    <property type="term" value="C:cytoplasm"/>
    <property type="evidence" value="ECO:0007669"/>
    <property type="project" value="TreeGrafter"/>
</dbReference>
<dbReference type="Gene3D" id="3.40.50.10330">
    <property type="entry name" value="Probable inorganic polyphosphate/atp-NAD kinase, domain 1"/>
    <property type="match status" value="1"/>
</dbReference>
<dbReference type="Gene3D" id="2.60.200.40">
    <property type="match status" value="1"/>
</dbReference>
<sequence length="561" mass="62326">MSSSNLDSLDQHQQSILIIIQSNSNQLKLKLSQSQNQILISPITKITNKNSLHQRIHQKFHSISSKLKSVNKFNYQIKINYLDILNSHLIHQDRHQIQILALNRKKSSKKIFNLIGSLENSISLSHAQKWVESLLFNAYEAQGVPRHRRILVISNPFSGSGKASKISSDTLEPILKASPAQFEIISTTHPGHAAQIAQEINIHDFNVVACISGDGLLHEFLNGLGRRPDAGHALKKLSLASIPAGTGNALATNHLGPKDYHRTCLATLNLLKGKTVPLDICSVTQLPSDSSEQPTRILSFLSTSFGLIADLDIGTEHLRWMGQARFIVGFIWGALINRRRLVRLDLQIIESDKKIIENKFQSLRSIDLVPQDQTNQTNSASDADADTNLALPPLKFGDIRTEIELGPDGHSSHGWFTIQDQITTFYSGTLPFMASSLLQFPAKIPGDGSIDLLIHRSPNRWRTLKCIDGADKGKTFKNVDYEFFKTKAFRLTPNPTPLPKNTSKNQNLKNSSFKTSPSYIVVDGELIPYKPIQVEIHDKLANTLTLTGSRLGLVGIPDKLL</sequence>
<gene>
    <name evidence="2" type="ORF">O181_045716</name>
</gene>
<keyword evidence="3" id="KW-1185">Reference proteome</keyword>
<organism evidence="2 3">
    <name type="scientific">Austropuccinia psidii MF-1</name>
    <dbReference type="NCBI Taxonomy" id="1389203"/>
    <lineage>
        <taxon>Eukaryota</taxon>
        <taxon>Fungi</taxon>
        <taxon>Dikarya</taxon>
        <taxon>Basidiomycota</taxon>
        <taxon>Pucciniomycotina</taxon>
        <taxon>Pucciniomycetes</taxon>
        <taxon>Pucciniales</taxon>
        <taxon>Sphaerophragmiaceae</taxon>
        <taxon>Austropuccinia</taxon>
    </lineage>
</organism>
<dbReference type="SMART" id="SM00046">
    <property type="entry name" value="DAGKc"/>
    <property type="match status" value="1"/>
</dbReference>
<dbReference type="AlphaFoldDB" id="A0A9Q3DSU0"/>